<feature type="compositionally biased region" description="Polar residues" evidence="1">
    <location>
        <begin position="364"/>
        <end position="373"/>
    </location>
</feature>
<sequence>MATTTVEEPPLDALKRPELQKLCKTHGLKANGKNVELVERLRAHLENSLQPSSQPPIDPNQQSVALSEPDLPQRTSLDAEDGPIPSSNLGDTLQHPMSPATPVQPSHAVPEAKKSPSPPRIPPAPVSPVSQPWATTTEQFGEAAKLVLEEVQRRVALDQALDPEAKANIQPKAWTTFTPKPNGRFTEAIQSTASAKFDLAHSKEFQKMDSILHHYSVKCGLRTADRRPGSKRSAGTSIPPETPSKRRRTHAEADPSVPETKSRKVSQPAPTPAIPSQGQRTTGSLSQRQRIQERQRRRLTHRQLRSPRADTTMTAKPKPKPRPTSQTVSTKRVSRAEPGNRLSRPGHSKPSLPTAKREAKLNHAPTSYKSSPSALPIKKPSKSFDLTASLRRPVTYRPHTGPLKPLHETYTRATKPSTVNTKNANRSVLHKSTSSSADANKVSVRLAVSKT</sequence>
<protein>
    <recommendedName>
        <fullName evidence="2">SAP domain-containing protein</fullName>
    </recommendedName>
</protein>
<accession>A0A9W8E0M4</accession>
<dbReference type="SMART" id="SM00513">
    <property type="entry name" value="SAP"/>
    <property type="match status" value="1"/>
</dbReference>
<dbReference type="Pfam" id="PF02037">
    <property type="entry name" value="SAP"/>
    <property type="match status" value="1"/>
</dbReference>
<feature type="region of interest" description="Disordered" evidence="1">
    <location>
        <begin position="221"/>
        <end position="451"/>
    </location>
</feature>
<evidence type="ECO:0000313" key="3">
    <source>
        <dbReference type="EMBL" id="KAJ1959826.1"/>
    </source>
</evidence>
<name>A0A9W8E0M4_9FUNG</name>
<evidence type="ECO:0000256" key="1">
    <source>
        <dbReference type="SAM" id="MobiDB-lite"/>
    </source>
</evidence>
<feature type="domain" description="SAP" evidence="2">
    <location>
        <begin position="11"/>
        <end position="45"/>
    </location>
</feature>
<feature type="region of interest" description="Disordered" evidence="1">
    <location>
        <begin position="46"/>
        <end position="137"/>
    </location>
</feature>
<evidence type="ECO:0000259" key="2">
    <source>
        <dbReference type="PROSITE" id="PS50800"/>
    </source>
</evidence>
<dbReference type="Gene3D" id="1.10.720.30">
    <property type="entry name" value="SAP domain"/>
    <property type="match status" value="1"/>
</dbReference>
<gene>
    <name evidence="3" type="ORF">IWQ62_004460</name>
</gene>
<feature type="compositionally biased region" description="Polar residues" evidence="1">
    <location>
        <begin position="274"/>
        <end position="283"/>
    </location>
</feature>
<reference evidence="3" key="1">
    <citation type="submission" date="2022-07" db="EMBL/GenBank/DDBJ databases">
        <title>Phylogenomic reconstructions and comparative analyses of Kickxellomycotina fungi.</title>
        <authorList>
            <person name="Reynolds N.K."/>
            <person name="Stajich J.E."/>
            <person name="Barry K."/>
            <person name="Grigoriev I.V."/>
            <person name="Crous P."/>
            <person name="Smith M.E."/>
        </authorList>
    </citation>
    <scope>NUCLEOTIDE SEQUENCE</scope>
    <source>
        <strain evidence="3">RSA 1196</strain>
    </source>
</reference>
<dbReference type="EMBL" id="JANBPY010001488">
    <property type="protein sequence ID" value="KAJ1959826.1"/>
    <property type="molecule type" value="Genomic_DNA"/>
</dbReference>
<feature type="compositionally biased region" description="Basic residues" evidence="1">
    <location>
        <begin position="295"/>
        <end position="305"/>
    </location>
</feature>
<dbReference type="PROSITE" id="PS50800">
    <property type="entry name" value="SAP"/>
    <property type="match status" value="1"/>
</dbReference>
<dbReference type="SUPFAM" id="SSF68906">
    <property type="entry name" value="SAP domain"/>
    <property type="match status" value="1"/>
</dbReference>
<dbReference type="Proteomes" id="UP001150925">
    <property type="component" value="Unassembled WGS sequence"/>
</dbReference>
<organism evidence="3 4">
    <name type="scientific">Dispira parvispora</name>
    <dbReference type="NCBI Taxonomy" id="1520584"/>
    <lineage>
        <taxon>Eukaryota</taxon>
        <taxon>Fungi</taxon>
        <taxon>Fungi incertae sedis</taxon>
        <taxon>Zoopagomycota</taxon>
        <taxon>Kickxellomycotina</taxon>
        <taxon>Dimargaritomycetes</taxon>
        <taxon>Dimargaritales</taxon>
        <taxon>Dimargaritaceae</taxon>
        <taxon>Dispira</taxon>
    </lineage>
</organism>
<feature type="compositionally biased region" description="Pro residues" evidence="1">
    <location>
        <begin position="116"/>
        <end position="126"/>
    </location>
</feature>
<dbReference type="InterPro" id="IPR003034">
    <property type="entry name" value="SAP_dom"/>
</dbReference>
<comment type="caution">
    <text evidence="3">The sequence shown here is derived from an EMBL/GenBank/DDBJ whole genome shotgun (WGS) entry which is preliminary data.</text>
</comment>
<evidence type="ECO:0000313" key="4">
    <source>
        <dbReference type="Proteomes" id="UP001150925"/>
    </source>
</evidence>
<proteinExistence type="predicted"/>
<keyword evidence="4" id="KW-1185">Reference proteome</keyword>
<feature type="compositionally biased region" description="Polar residues" evidence="1">
    <location>
        <begin position="411"/>
        <end position="438"/>
    </location>
</feature>
<dbReference type="AlphaFoldDB" id="A0A9W8E0M4"/>
<dbReference type="InterPro" id="IPR036361">
    <property type="entry name" value="SAP_dom_sf"/>
</dbReference>
<dbReference type="OrthoDB" id="5964929at2759"/>